<comment type="caution">
    <text evidence="7">The sequence shown here is derived from an EMBL/GenBank/DDBJ whole genome shotgun (WGS) entry which is preliminary data.</text>
</comment>
<sequence length="290" mass="32878">MDLLQSEESNINLLLSEEIHTNIPTLESDISHLKGASSAGLLILAMATSISPVALSFEVFIFNILGTDTNLNVHCKSSFEDLGTRVLEREAHFNWSFGIGKGSTAIYYECDMSYDNVTGHFLMFDEQRDASRCGDQSRRLIRHRIRRSCHQWLHQHSSLPLVIWCSSGDSDLGGRALQEGDDFSWSLTTTNFFWGSSTSSNFLCTMKWDAKRKRFDAFNLCGSIAGFTVVFGVDDGSGSGLELTTVVVGVWSWKWWWWLFGVDCDGLELTMVVERRRQMFFQLTMVMVWS</sequence>
<evidence type="ECO:0000313" key="8">
    <source>
        <dbReference type="Proteomes" id="UP001168877"/>
    </source>
</evidence>
<dbReference type="EMBL" id="JAUESC010000001">
    <property type="protein sequence ID" value="KAK0608494.1"/>
    <property type="molecule type" value="Genomic_DNA"/>
</dbReference>
<accession>A0AA39THW1</accession>
<protein>
    <recommendedName>
        <fullName evidence="6">S-protein homolog</fullName>
    </recommendedName>
</protein>
<keyword evidence="3 6" id="KW-0713">Self-incompatibility</keyword>
<evidence type="ECO:0000256" key="3">
    <source>
        <dbReference type="ARBA" id="ARBA00022471"/>
    </source>
</evidence>
<evidence type="ECO:0000313" key="7">
    <source>
        <dbReference type="EMBL" id="KAK0608494.1"/>
    </source>
</evidence>
<evidence type="ECO:0000256" key="2">
    <source>
        <dbReference type="ARBA" id="ARBA00005581"/>
    </source>
</evidence>
<dbReference type="GO" id="GO:0060320">
    <property type="term" value="P:rejection of self pollen"/>
    <property type="evidence" value="ECO:0007669"/>
    <property type="project" value="UniProtKB-KW"/>
</dbReference>
<keyword evidence="4 6" id="KW-0964">Secreted</keyword>
<dbReference type="PANTHER" id="PTHR31232:SF90">
    <property type="entry name" value="S-PROTEIN HOMOLOG"/>
    <property type="match status" value="1"/>
</dbReference>
<evidence type="ECO:0000256" key="4">
    <source>
        <dbReference type="ARBA" id="ARBA00022525"/>
    </source>
</evidence>
<evidence type="ECO:0000256" key="1">
    <source>
        <dbReference type="ARBA" id="ARBA00004613"/>
    </source>
</evidence>
<dbReference type="Proteomes" id="UP001168877">
    <property type="component" value="Unassembled WGS sequence"/>
</dbReference>
<evidence type="ECO:0000256" key="5">
    <source>
        <dbReference type="ARBA" id="ARBA00022729"/>
    </source>
</evidence>
<name>A0AA39THW1_ACESA</name>
<reference evidence="7" key="1">
    <citation type="journal article" date="2022" name="Plant J.">
        <title>Strategies of tolerance reflected in two North American maple genomes.</title>
        <authorList>
            <person name="McEvoy S.L."/>
            <person name="Sezen U.U."/>
            <person name="Trouern-Trend A."/>
            <person name="McMahon S.M."/>
            <person name="Schaberg P.G."/>
            <person name="Yang J."/>
            <person name="Wegrzyn J.L."/>
            <person name="Swenson N.G."/>
        </authorList>
    </citation>
    <scope>NUCLEOTIDE SEQUENCE</scope>
    <source>
        <strain evidence="7">NS2018</strain>
    </source>
</reference>
<reference evidence="7" key="2">
    <citation type="submission" date="2023-06" db="EMBL/GenBank/DDBJ databases">
        <authorList>
            <person name="Swenson N.G."/>
            <person name="Wegrzyn J.L."/>
            <person name="Mcevoy S.L."/>
        </authorList>
    </citation>
    <scope>NUCLEOTIDE SEQUENCE</scope>
    <source>
        <strain evidence="7">NS2018</strain>
        <tissue evidence="7">Leaf</tissue>
    </source>
</reference>
<dbReference type="Pfam" id="PF05938">
    <property type="entry name" value="Self-incomp_S1"/>
    <property type="match status" value="2"/>
</dbReference>
<comment type="subcellular location">
    <subcellularLocation>
        <location evidence="1 6">Secreted</location>
    </subcellularLocation>
</comment>
<evidence type="ECO:0000256" key="6">
    <source>
        <dbReference type="RuleBase" id="RU367044"/>
    </source>
</evidence>
<keyword evidence="5" id="KW-0732">Signal</keyword>
<comment type="similarity">
    <text evidence="2 6">Belongs to the plant self-incompatibility (S1) protein family.</text>
</comment>
<proteinExistence type="inferred from homology"/>
<gene>
    <name evidence="7" type="ORF">LWI29_031563</name>
</gene>
<organism evidence="7 8">
    <name type="scientific">Acer saccharum</name>
    <name type="common">Sugar maple</name>
    <dbReference type="NCBI Taxonomy" id="4024"/>
    <lineage>
        <taxon>Eukaryota</taxon>
        <taxon>Viridiplantae</taxon>
        <taxon>Streptophyta</taxon>
        <taxon>Embryophyta</taxon>
        <taxon>Tracheophyta</taxon>
        <taxon>Spermatophyta</taxon>
        <taxon>Magnoliopsida</taxon>
        <taxon>eudicotyledons</taxon>
        <taxon>Gunneridae</taxon>
        <taxon>Pentapetalae</taxon>
        <taxon>rosids</taxon>
        <taxon>malvids</taxon>
        <taxon>Sapindales</taxon>
        <taxon>Sapindaceae</taxon>
        <taxon>Hippocastanoideae</taxon>
        <taxon>Acereae</taxon>
        <taxon>Acer</taxon>
    </lineage>
</organism>
<dbReference type="AlphaFoldDB" id="A0AA39THW1"/>
<dbReference type="GO" id="GO:0005576">
    <property type="term" value="C:extracellular region"/>
    <property type="evidence" value="ECO:0007669"/>
    <property type="project" value="UniProtKB-SubCell"/>
</dbReference>
<keyword evidence="8" id="KW-1185">Reference proteome</keyword>
<dbReference type="PANTHER" id="PTHR31232">
    <property type="match status" value="1"/>
</dbReference>
<dbReference type="InterPro" id="IPR010264">
    <property type="entry name" value="Self-incomp_S1"/>
</dbReference>